<proteinExistence type="predicted"/>
<organism evidence="1">
    <name type="scientific">Moorella thermoacetica Y72</name>
    <dbReference type="NCBI Taxonomy" id="1325331"/>
    <lineage>
        <taxon>Bacteria</taxon>
        <taxon>Bacillati</taxon>
        <taxon>Bacillota</taxon>
        <taxon>Clostridia</taxon>
        <taxon>Neomoorellales</taxon>
        <taxon>Neomoorellaceae</taxon>
        <taxon>Neomoorella</taxon>
    </lineage>
</organism>
<reference evidence="1" key="1">
    <citation type="journal article" date="2014" name="Gene">
        <title>Genome-guided analysis of transformation efficiency and carbon dioxide assimilation by Moorella thermoacetica Y72.</title>
        <authorList>
            <person name="Tsukahara K."/>
            <person name="Kita A."/>
            <person name="Nakashimada Y."/>
            <person name="Hoshino T."/>
            <person name="Murakami K."/>
        </authorList>
    </citation>
    <scope>NUCLEOTIDE SEQUENCE [LARGE SCALE GENOMIC DNA]</scope>
    <source>
        <strain evidence="1">Y72</strain>
    </source>
</reference>
<dbReference type="AlphaFoldDB" id="A0A0S6UCI3"/>
<protein>
    <submittedName>
        <fullName evidence="1">Uncharacterized low-complexity proteins</fullName>
    </submittedName>
</protein>
<gene>
    <name evidence="1" type="ORF">MTY_1498</name>
</gene>
<dbReference type="Proteomes" id="UP000063718">
    <property type="component" value="Unassembled WGS sequence"/>
</dbReference>
<evidence type="ECO:0000313" key="1">
    <source>
        <dbReference type="EMBL" id="GAF26159.1"/>
    </source>
</evidence>
<dbReference type="EMBL" id="DF238840">
    <property type="protein sequence ID" value="GAF26159.1"/>
    <property type="molecule type" value="Genomic_DNA"/>
</dbReference>
<sequence length="161" mass="18547">MVKISLTFLRCSRRRHLFMWERFVERTLEHVSPWAWVAAGAALLLSWQPARKGLRSLAVTGVKNGIIIGDRLGDLKANWRQAWLKEFDIQGLTLRTRMFNKADFKEAALIGGPGALAVYGHWQSNGTAKSPLFFFLLVYLYHRQELDLRIDLPFQAQYISI</sequence>
<accession>A0A0S6UCI3</accession>
<name>A0A0S6UCI3_NEOTH</name>